<dbReference type="SUPFAM" id="SSF46689">
    <property type="entry name" value="Homeodomain-like"/>
    <property type="match status" value="1"/>
</dbReference>
<keyword evidence="2 4" id="KW-0238">DNA-binding</keyword>
<dbReference type="EMBL" id="JBEZUR010000006">
    <property type="protein sequence ID" value="MEU3553779.1"/>
    <property type="molecule type" value="Genomic_DNA"/>
</dbReference>
<evidence type="ECO:0000313" key="6">
    <source>
        <dbReference type="EMBL" id="MEU3553779.1"/>
    </source>
</evidence>
<evidence type="ECO:0000256" key="1">
    <source>
        <dbReference type="ARBA" id="ARBA00023015"/>
    </source>
</evidence>
<keyword evidence="1" id="KW-0805">Transcription regulation</keyword>
<dbReference type="InterPro" id="IPR009057">
    <property type="entry name" value="Homeodomain-like_sf"/>
</dbReference>
<evidence type="ECO:0000313" key="7">
    <source>
        <dbReference type="Proteomes" id="UP001550850"/>
    </source>
</evidence>
<dbReference type="RefSeq" id="WP_108955203.1">
    <property type="nucleotide sequence ID" value="NZ_BEVZ01000005.1"/>
</dbReference>
<dbReference type="InterPro" id="IPR001647">
    <property type="entry name" value="HTH_TetR"/>
</dbReference>
<sequence>MGESTGPVETARPGRRRGAARERLLAAAARRFYADGVAATGIDTITAEAGVAKMSLYNNFSSKADLVMAYLDARHEEWLGLYRQRLEAAHDARGRVLAVFDAYADHAAFAYERGFRGCGLLNAAAELPAGDEGREVVRRHKEEVEDLLARHLDELLPGRPERARATAEHLSFLLEGAMARAGLEGAGTRLERARAMASDLLDRL</sequence>
<accession>A0ABV2YE16</accession>
<feature type="domain" description="HTH tetR-type" evidence="5">
    <location>
        <begin position="18"/>
        <end position="78"/>
    </location>
</feature>
<dbReference type="Proteomes" id="UP001550850">
    <property type="component" value="Unassembled WGS sequence"/>
</dbReference>
<dbReference type="PROSITE" id="PS50977">
    <property type="entry name" value="HTH_TETR_2"/>
    <property type="match status" value="1"/>
</dbReference>
<dbReference type="PRINTS" id="PR00455">
    <property type="entry name" value="HTHTETR"/>
</dbReference>
<dbReference type="Gene3D" id="1.10.357.10">
    <property type="entry name" value="Tetracycline Repressor, domain 2"/>
    <property type="match status" value="1"/>
</dbReference>
<organism evidence="6 7">
    <name type="scientific">Streptomyces fragilis</name>
    <dbReference type="NCBI Taxonomy" id="67301"/>
    <lineage>
        <taxon>Bacteria</taxon>
        <taxon>Bacillati</taxon>
        <taxon>Actinomycetota</taxon>
        <taxon>Actinomycetes</taxon>
        <taxon>Kitasatosporales</taxon>
        <taxon>Streptomycetaceae</taxon>
        <taxon>Streptomyces</taxon>
    </lineage>
</organism>
<evidence type="ECO:0000256" key="4">
    <source>
        <dbReference type="PROSITE-ProRule" id="PRU00335"/>
    </source>
</evidence>
<name>A0ABV2YE16_9ACTN</name>
<reference evidence="6 7" key="1">
    <citation type="submission" date="2024-06" db="EMBL/GenBank/DDBJ databases">
        <title>The Natural Products Discovery Center: Release of the First 8490 Sequenced Strains for Exploring Actinobacteria Biosynthetic Diversity.</title>
        <authorList>
            <person name="Kalkreuter E."/>
            <person name="Kautsar S.A."/>
            <person name="Yang D."/>
            <person name="Bader C.D."/>
            <person name="Teijaro C.N."/>
            <person name="Fluegel L."/>
            <person name="Davis C.M."/>
            <person name="Simpson J.R."/>
            <person name="Lauterbach L."/>
            <person name="Steele A.D."/>
            <person name="Gui C."/>
            <person name="Meng S."/>
            <person name="Li G."/>
            <person name="Viehrig K."/>
            <person name="Ye F."/>
            <person name="Su P."/>
            <person name="Kiefer A.F."/>
            <person name="Nichols A."/>
            <person name="Cepeda A.J."/>
            <person name="Yan W."/>
            <person name="Fan B."/>
            <person name="Jiang Y."/>
            <person name="Adhikari A."/>
            <person name="Zheng C.-J."/>
            <person name="Schuster L."/>
            <person name="Cowan T.M."/>
            <person name="Smanski M.J."/>
            <person name="Chevrette M.G."/>
            <person name="De Carvalho L.P.S."/>
            <person name="Shen B."/>
        </authorList>
    </citation>
    <scope>NUCLEOTIDE SEQUENCE [LARGE SCALE GENOMIC DNA]</scope>
    <source>
        <strain evidence="6 7">NPDC038104</strain>
    </source>
</reference>
<keyword evidence="3" id="KW-0804">Transcription</keyword>
<proteinExistence type="predicted"/>
<dbReference type="PANTHER" id="PTHR47506:SF1">
    <property type="entry name" value="HTH-TYPE TRANSCRIPTIONAL REGULATOR YJDC"/>
    <property type="match status" value="1"/>
</dbReference>
<feature type="DNA-binding region" description="H-T-H motif" evidence="4">
    <location>
        <begin position="41"/>
        <end position="60"/>
    </location>
</feature>
<dbReference type="SUPFAM" id="SSF48498">
    <property type="entry name" value="Tetracyclin repressor-like, C-terminal domain"/>
    <property type="match status" value="1"/>
</dbReference>
<evidence type="ECO:0000259" key="5">
    <source>
        <dbReference type="PROSITE" id="PS50977"/>
    </source>
</evidence>
<protein>
    <submittedName>
        <fullName evidence="6">TetR/AcrR family transcriptional regulator</fullName>
    </submittedName>
</protein>
<evidence type="ECO:0000256" key="2">
    <source>
        <dbReference type="ARBA" id="ARBA00023125"/>
    </source>
</evidence>
<comment type="caution">
    <text evidence="6">The sequence shown here is derived from an EMBL/GenBank/DDBJ whole genome shotgun (WGS) entry which is preliminary data.</text>
</comment>
<keyword evidence="7" id="KW-1185">Reference proteome</keyword>
<gene>
    <name evidence="6" type="ORF">AB0E65_06065</name>
</gene>
<dbReference type="PANTHER" id="PTHR47506">
    <property type="entry name" value="TRANSCRIPTIONAL REGULATORY PROTEIN"/>
    <property type="match status" value="1"/>
</dbReference>
<dbReference type="Pfam" id="PF00440">
    <property type="entry name" value="TetR_N"/>
    <property type="match status" value="1"/>
</dbReference>
<dbReference type="InterPro" id="IPR036271">
    <property type="entry name" value="Tet_transcr_reg_TetR-rel_C_sf"/>
</dbReference>
<evidence type="ECO:0000256" key="3">
    <source>
        <dbReference type="ARBA" id="ARBA00023163"/>
    </source>
</evidence>